<proteinExistence type="inferred from homology"/>
<dbReference type="Pfam" id="PF01694">
    <property type="entry name" value="Rhomboid"/>
    <property type="match status" value="1"/>
</dbReference>
<feature type="transmembrane region" description="Helical" evidence="10">
    <location>
        <begin position="398"/>
        <end position="417"/>
    </location>
</feature>
<evidence type="ECO:0000313" key="13">
    <source>
        <dbReference type="Proteomes" id="UP000269793"/>
    </source>
</evidence>
<dbReference type="AlphaFoldDB" id="A0A3G2S2L7"/>
<feature type="transmembrane region" description="Helical" evidence="10">
    <location>
        <begin position="423"/>
        <end position="440"/>
    </location>
</feature>
<feature type="transmembrane region" description="Helical" evidence="10">
    <location>
        <begin position="335"/>
        <end position="355"/>
    </location>
</feature>
<keyword evidence="6 10" id="KW-0378">Hydrolase</keyword>
<dbReference type="GO" id="GO:0016020">
    <property type="term" value="C:membrane"/>
    <property type="evidence" value="ECO:0007669"/>
    <property type="project" value="UniProtKB-SubCell"/>
</dbReference>
<evidence type="ECO:0000256" key="5">
    <source>
        <dbReference type="ARBA" id="ARBA00022692"/>
    </source>
</evidence>
<name>A0A3G2S2L7_MALR7</name>
<comment type="similarity">
    <text evidence="3 10">Belongs to the peptidase S54 family.</text>
</comment>
<gene>
    <name evidence="12" type="ORF">DNF11_1361</name>
</gene>
<comment type="function">
    <text evidence="10">Serine protease involved in intramembrane proteolysis.</text>
</comment>
<feature type="transmembrane region" description="Helical" evidence="10">
    <location>
        <begin position="196"/>
        <end position="217"/>
    </location>
</feature>
<keyword evidence="8 10" id="KW-1133">Transmembrane helix</keyword>
<reference evidence="12 13" key="1">
    <citation type="submission" date="2018-10" db="EMBL/GenBank/DDBJ databases">
        <title>Complete genome sequence of Malassezia restricta CBS 7877.</title>
        <authorList>
            <person name="Morand S.C."/>
            <person name="Bertignac M."/>
            <person name="Iltis A."/>
            <person name="Kolder I."/>
            <person name="Pirovano W."/>
            <person name="Jourdain R."/>
            <person name="Clavaud C."/>
        </authorList>
    </citation>
    <scope>NUCLEOTIDE SEQUENCE [LARGE SCALE GENOMIC DNA]</scope>
    <source>
        <strain evidence="12 13">CBS 7877</strain>
    </source>
</reference>
<evidence type="ECO:0000256" key="7">
    <source>
        <dbReference type="ARBA" id="ARBA00022825"/>
    </source>
</evidence>
<dbReference type="EC" id="3.4.21.105" evidence="10"/>
<dbReference type="SUPFAM" id="SSF144091">
    <property type="entry name" value="Rhomboid-like"/>
    <property type="match status" value="1"/>
</dbReference>
<feature type="transmembrane region" description="Helical" evidence="10">
    <location>
        <begin position="367"/>
        <end position="386"/>
    </location>
</feature>
<evidence type="ECO:0000256" key="8">
    <source>
        <dbReference type="ARBA" id="ARBA00022989"/>
    </source>
</evidence>
<dbReference type="Gene3D" id="1.20.1540.10">
    <property type="entry name" value="Rhomboid-like"/>
    <property type="match status" value="1"/>
</dbReference>
<dbReference type="VEuPathDB" id="FungiDB:DNF11_1361"/>
<dbReference type="Proteomes" id="UP000269793">
    <property type="component" value="Chromosome II"/>
</dbReference>
<dbReference type="STRING" id="425264.A0A3G2S2L7"/>
<keyword evidence="9 10" id="KW-0472">Membrane</keyword>
<evidence type="ECO:0000256" key="9">
    <source>
        <dbReference type="ARBA" id="ARBA00023136"/>
    </source>
</evidence>
<accession>A0A3G2S2L7</accession>
<evidence type="ECO:0000313" key="12">
    <source>
        <dbReference type="EMBL" id="AYO42311.1"/>
    </source>
</evidence>
<dbReference type="PANTHER" id="PTHR22936:SF69">
    <property type="entry name" value="RHOMBOID-LIKE PROTEIN"/>
    <property type="match status" value="1"/>
</dbReference>
<dbReference type="GO" id="GO:0004252">
    <property type="term" value="F:serine-type endopeptidase activity"/>
    <property type="evidence" value="ECO:0007669"/>
    <property type="project" value="InterPro"/>
</dbReference>
<comment type="catalytic activity">
    <reaction evidence="1 10">
        <text>Cleaves type-1 transmembrane domains using a catalytic dyad composed of serine and histidine that are contributed by different transmembrane domains.</text>
        <dbReference type="EC" id="3.4.21.105"/>
    </reaction>
</comment>
<dbReference type="InterPro" id="IPR035952">
    <property type="entry name" value="Rhomboid-like_sf"/>
</dbReference>
<keyword evidence="5 10" id="KW-0812">Transmembrane</keyword>
<evidence type="ECO:0000256" key="2">
    <source>
        <dbReference type="ARBA" id="ARBA00004141"/>
    </source>
</evidence>
<evidence type="ECO:0000259" key="11">
    <source>
        <dbReference type="Pfam" id="PF01694"/>
    </source>
</evidence>
<dbReference type="GO" id="GO:0006508">
    <property type="term" value="P:proteolysis"/>
    <property type="evidence" value="ECO:0007669"/>
    <property type="project" value="UniProtKB-KW"/>
</dbReference>
<evidence type="ECO:0000256" key="3">
    <source>
        <dbReference type="ARBA" id="ARBA00009045"/>
    </source>
</evidence>
<evidence type="ECO:0000256" key="1">
    <source>
        <dbReference type="ARBA" id="ARBA00000156"/>
    </source>
</evidence>
<keyword evidence="13" id="KW-1185">Reference proteome</keyword>
<sequence>MTSEPDLYAKIQQHLQHGSSSHGDFPPTVFRAENGRPMSVARTRPYQDVDDLVVSHPSSDEAFDRNRFYCLKNASDYASSISLHEPAHLLPVNSSHRDTVAVPMYEDTRKPYDWGMSETDLPLKYAENDLDESHHWQTQHPIYPDHLTASRTHLMGSADESLEMPSQKEGKFTWSNQDKLKQKIDERERGVGRQRYPFVTWLISFGVVVVFIAELILSKQRTGEAVQVHPSVQPMIGPPAEFLISFGARFAPCMRNVPGLPPTNMIPCLNHTATRETRFQRDELCSLADICGLKDATDPNQGYRFVSAIFVHAGIVHILFNLIVLLTLCGQIEKLIGSLAYAIVFMAGGIGGNLLGGNFGLIGQPALGASGAVYTCISFEMIDLIYNWKFEMKPKTRLTVSIIFAIIGLALGLLPGLDNFSHIGGFCIGILGGLVFAPSIHPSRSHMIINWVCRLVGVILLIAFLVALVLNFYRSDDPSKACTWCRYLSCLPAFDACRGGGIYTTTPDGEVTQ</sequence>
<feature type="domain" description="Peptidase S54 rhomboid" evidence="11">
    <location>
        <begin position="300"/>
        <end position="437"/>
    </location>
</feature>
<organism evidence="12 13">
    <name type="scientific">Malassezia restricta (strain ATCC 96810 / NBRC 103918 / CBS 7877)</name>
    <name type="common">Seborrheic dermatitis infection agent</name>
    <dbReference type="NCBI Taxonomy" id="425264"/>
    <lineage>
        <taxon>Eukaryota</taxon>
        <taxon>Fungi</taxon>
        <taxon>Dikarya</taxon>
        <taxon>Basidiomycota</taxon>
        <taxon>Ustilaginomycotina</taxon>
        <taxon>Malasseziomycetes</taxon>
        <taxon>Malasseziales</taxon>
        <taxon>Malasseziaceae</taxon>
        <taxon>Malassezia</taxon>
    </lineage>
</organism>
<comment type="subcellular location">
    <subcellularLocation>
        <location evidence="2 10">Membrane</location>
        <topology evidence="2 10">Multi-pass membrane protein</topology>
    </subcellularLocation>
</comment>
<dbReference type="PANTHER" id="PTHR22936">
    <property type="entry name" value="RHOMBOID-RELATED"/>
    <property type="match status" value="1"/>
</dbReference>
<feature type="transmembrane region" description="Helical" evidence="10">
    <location>
        <begin position="305"/>
        <end position="328"/>
    </location>
</feature>
<dbReference type="OrthoDB" id="2146116at2759"/>
<evidence type="ECO:0000256" key="4">
    <source>
        <dbReference type="ARBA" id="ARBA00022670"/>
    </source>
</evidence>
<dbReference type="InterPro" id="IPR022764">
    <property type="entry name" value="Peptidase_S54_rhomboid_dom"/>
</dbReference>
<keyword evidence="4 10" id="KW-0645">Protease</keyword>
<dbReference type="InterPro" id="IPR002610">
    <property type="entry name" value="Peptidase_S54_rhomboid-like"/>
</dbReference>
<protein>
    <recommendedName>
        <fullName evidence="10">Rhomboid-type serine protease</fullName>
        <ecNumber evidence="10">3.4.21.105</ecNumber>
    </recommendedName>
</protein>
<keyword evidence="7 10" id="KW-0720">Serine protease</keyword>
<feature type="transmembrane region" description="Helical" evidence="10">
    <location>
        <begin position="452"/>
        <end position="473"/>
    </location>
</feature>
<evidence type="ECO:0000256" key="10">
    <source>
        <dbReference type="RuleBase" id="RU362115"/>
    </source>
</evidence>
<evidence type="ECO:0000256" key="6">
    <source>
        <dbReference type="ARBA" id="ARBA00022801"/>
    </source>
</evidence>
<dbReference type="EMBL" id="CP033149">
    <property type="protein sequence ID" value="AYO42311.1"/>
    <property type="molecule type" value="Genomic_DNA"/>
</dbReference>